<keyword evidence="2" id="KW-1185">Reference proteome</keyword>
<evidence type="ECO:0000313" key="1">
    <source>
        <dbReference type="EMBL" id="VDO65363.1"/>
    </source>
</evidence>
<sequence>MKLLFELMSGIEFDRVICSSLNFGLFIRHDNAPLGPESASVAVANATS</sequence>
<proteinExistence type="predicted"/>
<accession>A0A3P7YL29</accession>
<dbReference type="AlphaFoldDB" id="A0A3P7YL29"/>
<name>A0A3P7YL29_9TREM</name>
<gene>
    <name evidence="1" type="ORF">SMRZ_LOCUS5282</name>
</gene>
<reference evidence="1 2" key="1">
    <citation type="submission" date="2018-11" db="EMBL/GenBank/DDBJ databases">
        <authorList>
            <consortium name="Pathogen Informatics"/>
        </authorList>
    </citation>
    <scope>NUCLEOTIDE SEQUENCE [LARGE SCALE GENOMIC DNA]</scope>
    <source>
        <strain evidence="1 2">Zambia</strain>
    </source>
</reference>
<dbReference type="Proteomes" id="UP000277204">
    <property type="component" value="Unassembled WGS sequence"/>
</dbReference>
<dbReference type="EMBL" id="UZAI01001796">
    <property type="protein sequence ID" value="VDO65363.1"/>
    <property type="molecule type" value="Genomic_DNA"/>
</dbReference>
<organism evidence="1 2">
    <name type="scientific">Schistosoma margrebowiei</name>
    <dbReference type="NCBI Taxonomy" id="48269"/>
    <lineage>
        <taxon>Eukaryota</taxon>
        <taxon>Metazoa</taxon>
        <taxon>Spiralia</taxon>
        <taxon>Lophotrochozoa</taxon>
        <taxon>Platyhelminthes</taxon>
        <taxon>Trematoda</taxon>
        <taxon>Digenea</taxon>
        <taxon>Strigeidida</taxon>
        <taxon>Schistosomatoidea</taxon>
        <taxon>Schistosomatidae</taxon>
        <taxon>Schistosoma</taxon>
    </lineage>
</organism>
<evidence type="ECO:0000313" key="2">
    <source>
        <dbReference type="Proteomes" id="UP000277204"/>
    </source>
</evidence>
<protein>
    <submittedName>
        <fullName evidence="1">Uncharacterized protein</fullName>
    </submittedName>
</protein>